<feature type="chain" id="PRO_5016389217" evidence="1">
    <location>
        <begin position="26"/>
        <end position="393"/>
    </location>
</feature>
<dbReference type="EMBL" id="QFYR01000002">
    <property type="protein sequence ID" value="RAK52802.1"/>
    <property type="molecule type" value="Genomic_DNA"/>
</dbReference>
<dbReference type="SUPFAM" id="SSF53474">
    <property type="entry name" value="alpha/beta-Hydrolases"/>
    <property type="match status" value="1"/>
</dbReference>
<comment type="caution">
    <text evidence="2">The sequence shown here is derived from an EMBL/GenBank/DDBJ whole genome shotgun (WGS) entry which is preliminary data.</text>
</comment>
<protein>
    <submittedName>
        <fullName evidence="2">DUF3089 domain-containing protein</fullName>
    </submittedName>
</protein>
<dbReference type="Pfam" id="PF11288">
    <property type="entry name" value="DUF3089"/>
    <property type="match status" value="1"/>
</dbReference>
<accession>A0A328ADG3</accession>
<dbReference type="RefSeq" id="WP_111515087.1">
    <property type="nucleotide sequence ID" value="NZ_QFYR01000002.1"/>
</dbReference>
<name>A0A328ADG3_9CAUL</name>
<organism evidence="2 3">
    <name type="scientific">Phenylobacterium deserti</name>
    <dbReference type="NCBI Taxonomy" id="1914756"/>
    <lineage>
        <taxon>Bacteria</taxon>
        <taxon>Pseudomonadati</taxon>
        <taxon>Pseudomonadota</taxon>
        <taxon>Alphaproteobacteria</taxon>
        <taxon>Caulobacterales</taxon>
        <taxon>Caulobacteraceae</taxon>
        <taxon>Phenylobacterium</taxon>
    </lineage>
</organism>
<dbReference type="OrthoDB" id="9794645at2"/>
<dbReference type="InterPro" id="IPR021440">
    <property type="entry name" value="DUF3089"/>
</dbReference>
<evidence type="ECO:0000313" key="2">
    <source>
        <dbReference type="EMBL" id="RAK52802.1"/>
    </source>
</evidence>
<evidence type="ECO:0000313" key="3">
    <source>
        <dbReference type="Proteomes" id="UP000249725"/>
    </source>
</evidence>
<dbReference type="Proteomes" id="UP000249725">
    <property type="component" value="Unassembled WGS sequence"/>
</dbReference>
<keyword evidence="1" id="KW-0732">Signal</keyword>
<dbReference type="Gene3D" id="3.40.50.1820">
    <property type="entry name" value="alpha/beta hydrolase"/>
    <property type="match status" value="1"/>
</dbReference>
<feature type="signal peptide" evidence="1">
    <location>
        <begin position="1"/>
        <end position="25"/>
    </location>
</feature>
<dbReference type="AlphaFoldDB" id="A0A328ADG3"/>
<sequence>MGRLRRLGAALALGLSLAGAAQGQAASERPDYAKPELWLCRPDLADDRCKADLDATVITADGATRTERFAPAKDPSVDCFYVYPTVSRDPTWQADFTPDRMEWDVVRLQFARFGQVCRTFAPLYRQRTLTALRAPAGGPAPVGAPPAEGVGGYADVLDAWRWYLAHENKGRGVVLIGHSQGGAMLNRLIAETVDGKPLQRQLVSALILGAPVLVPPGRDLGGTFKAIPLCRAEDQLGCVISYATFRDRVPPPANARFGRGRDGLRVACVNPAALGGGAGRPTPYFLTRGSLNGSGGDVAPQWTRPPRAIATPFVKTPGMISTECVTRGEFDYLSLHVIPNPGGGRTDELGGQILRATGVDPSWGLHLLDVDHAMGDLIRIVGRQGRAYAVRER</sequence>
<dbReference type="InterPro" id="IPR029058">
    <property type="entry name" value="AB_hydrolase_fold"/>
</dbReference>
<keyword evidence="3" id="KW-1185">Reference proteome</keyword>
<reference evidence="3" key="1">
    <citation type="submission" date="2018-05" db="EMBL/GenBank/DDBJ databases">
        <authorList>
            <person name="Li X."/>
        </authorList>
    </citation>
    <scope>NUCLEOTIDE SEQUENCE [LARGE SCALE GENOMIC DNA]</scope>
    <source>
        <strain evidence="3">YIM 73061</strain>
    </source>
</reference>
<proteinExistence type="predicted"/>
<evidence type="ECO:0000256" key="1">
    <source>
        <dbReference type="SAM" id="SignalP"/>
    </source>
</evidence>
<gene>
    <name evidence="2" type="ORF">DJ018_11500</name>
</gene>